<dbReference type="CDD" id="cd05289">
    <property type="entry name" value="MDR_like_2"/>
    <property type="match status" value="1"/>
</dbReference>
<dbReference type="Pfam" id="PF00107">
    <property type="entry name" value="ADH_zinc_N"/>
    <property type="match status" value="1"/>
</dbReference>
<dbReference type="GO" id="GO:0016491">
    <property type="term" value="F:oxidoreductase activity"/>
    <property type="evidence" value="ECO:0007669"/>
    <property type="project" value="InterPro"/>
</dbReference>
<dbReference type="InterPro" id="IPR013154">
    <property type="entry name" value="ADH-like_N"/>
</dbReference>
<dbReference type="InterPro" id="IPR036291">
    <property type="entry name" value="NAD(P)-bd_dom_sf"/>
</dbReference>
<dbReference type="InterPro" id="IPR013149">
    <property type="entry name" value="ADH-like_C"/>
</dbReference>
<dbReference type="Pfam" id="PF08240">
    <property type="entry name" value="ADH_N"/>
    <property type="match status" value="1"/>
</dbReference>
<organism evidence="3 4">
    <name type="scientific">Chitinophaga dinghuensis</name>
    <dbReference type="NCBI Taxonomy" id="1539050"/>
    <lineage>
        <taxon>Bacteria</taxon>
        <taxon>Pseudomonadati</taxon>
        <taxon>Bacteroidota</taxon>
        <taxon>Chitinophagia</taxon>
        <taxon>Chitinophagales</taxon>
        <taxon>Chitinophagaceae</taxon>
        <taxon>Chitinophaga</taxon>
    </lineage>
</organism>
<dbReference type="RefSeq" id="WP_111593765.1">
    <property type="nucleotide sequence ID" value="NZ_QLMA01000006.1"/>
</dbReference>
<keyword evidence="1" id="KW-0521">NADP</keyword>
<dbReference type="Gene3D" id="3.40.50.720">
    <property type="entry name" value="NAD(P)-binding Rossmann-like Domain"/>
    <property type="match status" value="1"/>
</dbReference>
<dbReference type="PANTHER" id="PTHR44154:SF1">
    <property type="entry name" value="QUINONE OXIDOREDUCTASE"/>
    <property type="match status" value="1"/>
</dbReference>
<keyword evidence="4" id="KW-1185">Reference proteome</keyword>
<dbReference type="InterPro" id="IPR020843">
    <property type="entry name" value="ER"/>
</dbReference>
<name>A0A327VWV3_9BACT</name>
<dbReference type="Proteomes" id="UP000249819">
    <property type="component" value="Unassembled WGS sequence"/>
</dbReference>
<evidence type="ECO:0000259" key="2">
    <source>
        <dbReference type="SMART" id="SM00829"/>
    </source>
</evidence>
<dbReference type="SMART" id="SM00829">
    <property type="entry name" value="PKS_ER"/>
    <property type="match status" value="1"/>
</dbReference>
<dbReference type="SUPFAM" id="SSF50129">
    <property type="entry name" value="GroES-like"/>
    <property type="match status" value="1"/>
</dbReference>
<sequence>MKAVAIKKIKGVPELMELPKPELRSGAILVKMEAAGMNPFDWKMIDGILQDKMKHQFPMILGVDGAGVVEDVAEGVTRFKKGDKVFGQFLHVPVGEGSYAEYIVVPEKANITHAPKTVTAVEAAAVPTAGMTAQQLLDGLHLHKGDLLLILGSTGGVGSFATQMAAQEGIKVIATVSDKEGGERMKKLGAAYTINYEEAPVADQVQRQFPEGVHGIIDLVSPAAGFSKNLSLLRPGGGAFTTVFVADEAEMKQKGIHGGNFEAKGSPAVFDKLASIIDSGEINIPVETKIHLEEVPDAILESRRGRGKGKTVIVMS</sequence>
<dbReference type="OrthoDB" id="634508at2"/>
<evidence type="ECO:0000256" key="1">
    <source>
        <dbReference type="ARBA" id="ARBA00022857"/>
    </source>
</evidence>
<protein>
    <submittedName>
        <fullName evidence="3">NADPH:quinone reductase-like Zn-dependent oxidoreductase</fullName>
    </submittedName>
</protein>
<accession>A0A327VWV3</accession>
<evidence type="ECO:0000313" key="3">
    <source>
        <dbReference type="EMBL" id="RAJ79314.1"/>
    </source>
</evidence>
<dbReference type="AlphaFoldDB" id="A0A327VWV3"/>
<gene>
    <name evidence="3" type="ORF">CLV59_106375</name>
</gene>
<dbReference type="InterPro" id="IPR051603">
    <property type="entry name" value="Zinc-ADH_QOR/CCCR"/>
</dbReference>
<dbReference type="SUPFAM" id="SSF51735">
    <property type="entry name" value="NAD(P)-binding Rossmann-fold domains"/>
    <property type="match status" value="1"/>
</dbReference>
<evidence type="ECO:0000313" key="4">
    <source>
        <dbReference type="Proteomes" id="UP000249819"/>
    </source>
</evidence>
<dbReference type="EMBL" id="QLMA01000006">
    <property type="protein sequence ID" value="RAJ79314.1"/>
    <property type="molecule type" value="Genomic_DNA"/>
</dbReference>
<reference evidence="3 4" key="1">
    <citation type="submission" date="2018-06" db="EMBL/GenBank/DDBJ databases">
        <title>Genomic Encyclopedia of Archaeal and Bacterial Type Strains, Phase II (KMG-II): from individual species to whole genera.</title>
        <authorList>
            <person name="Goeker M."/>
        </authorList>
    </citation>
    <scope>NUCLEOTIDE SEQUENCE [LARGE SCALE GENOMIC DNA]</scope>
    <source>
        <strain evidence="3 4">DSM 29821</strain>
    </source>
</reference>
<comment type="caution">
    <text evidence="3">The sequence shown here is derived from an EMBL/GenBank/DDBJ whole genome shotgun (WGS) entry which is preliminary data.</text>
</comment>
<dbReference type="Gene3D" id="3.90.180.10">
    <property type="entry name" value="Medium-chain alcohol dehydrogenases, catalytic domain"/>
    <property type="match status" value="1"/>
</dbReference>
<feature type="domain" description="Enoyl reductase (ER)" evidence="2">
    <location>
        <begin position="11"/>
        <end position="313"/>
    </location>
</feature>
<dbReference type="PANTHER" id="PTHR44154">
    <property type="entry name" value="QUINONE OXIDOREDUCTASE"/>
    <property type="match status" value="1"/>
</dbReference>
<dbReference type="InterPro" id="IPR011032">
    <property type="entry name" value="GroES-like_sf"/>
</dbReference>
<proteinExistence type="predicted"/>